<dbReference type="Pfam" id="PF13560">
    <property type="entry name" value="HTH_31"/>
    <property type="match status" value="1"/>
</dbReference>
<dbReference type="InterPro" id="IPR043917">
    <property type="entry name" value="DUF5753"/>
</dbReference>
<evidence type="ECO:0000259" key="1">
    <source>
        <dbReference type="Pfam" id="PF19054"/>
    </source>
</evidence>
<dbReference type="EMBL" id="BAAAHH010000002">
    <property type="protein sequence ID" value="GAA0940674.1"/>
    <property type="molecule type" value="Genomic_DNA"/>
</dbReference>
<organism evidence="2 3">
    <name type="scientific">Actinocorallia libanotica</name>
    <dbReference type="NCBI Taxonomy" id="46162"/>
    <lineage>
        <taxon>Bacteria</taxon>
        <taxon>Bacillati</taxon>
        <taxon>Actinomycetota</taxon>
        <taxon>Actinomycetes</taxon>
        <taxon>Streptosporangiales</taxon>
        <taxon>Thermomonosporaceae</taxon>
        <taxon>Actinocorallia</taxon>
    </lineage>
</organism>
<dbReference type="RefSeq" id="WP_344237203.1">
    <property type="nucleotide sequence ID" value="NZ_BAAAHH010000002.1"/>
</dbReference>
<dbReference type="Proteomes" id="UP001500665">
    <property type="component" value="Unassembled WGS sequence"/>
</dbReference>
<comment type="caution">
    <text evidence="2">The sequence shown here is derived from an EMBL/GenBank/DDBJ whole genome shotgun (WGS) entry which is preliminary data.</text>
</comment>
<proteinExistence type="predicted"/>
<keyword evidence="3" id="KW-1185">Reference proteome</keyword>
<evidence type="ECO:0000313" key="3">
    <source>
        <dbReference type="Proteomes" id="UP001500665"/>
    </source>
</evidence>
<protein>
    <recommendedName>
        <fullName evidence="1">DUF5753 domain-containing protein</fullName>
    </recommendedName>
</protein>
<gene>
    <name evidence="2" type="ORF">GCM10009550_10290</name>
</gene>
<dbReference type="CDD" id="cd00093">
    <property type="entry name" value="HTH_XRE"/>
    <property type="match status" value="1"/>
</dbReference>
<reference evidence="2 3" key="1">
    <citation type="journal article" date="2019" name="Int. J. Syst. Evol. Microbiol.">
        <title>The Global Catalogue of Microorganisms (GCM) 10K type strain sequencing project: providing services to taxonomists for standard genome sequencing and annotation.</title>
        <authorList>
            <consortium name="The Broad Institute Genomics Platform"/>
            <consortium name="The Broad Institute Genome Sequencing Center for Infectious Disease"/>
            <person name="Wu L."/>
            <person name="Ma J."/>
        </authorList>
    </citation>
    <scope>NUCLEOTIDE SEQUENCE [LARGE SCALE GENOMIC DNA]</scope>
    <source>
        <strain evidence="2 3">JCM 10696</strain>
    </source>
</reference>
<name>A0ABN1QD14_9ACTN</name>
<sequence length="247" mass="27653">MANRQGTDALGPQKSFVIEMRARRETAGLSRYKLAERLGCSPQWPGKVETFEKLPSEGLADDLDTFFATGGTFRRLWEQMVEARRLGLISNGFRPLVEAEKEAKRIVIYDPLLVTGLVQTEAFATHMFSVGARPDKAAELLAIRMERQEILGKAESPWLFILSHERVIRGIPDEFREEQCKRMLDLMGDPKVCIQLIPEGAPVYHPGGCQLLGFDDGTNVAYIDVIRSAALSAAESEWLIRSIMEGK</sequence>
<dbReference type="SUPFAM" id="SSF47413">
    <property type="entry name" value="lambda repressor-like DNA-binding domains"/>
    <property type="match status" value="1"/>
</dbReference>
<dbReference type="InterPro" id="IPR010982">
    <property type="entry name" value="Lambda_DNA-bd_dom_sf"/>
</dbReference>
<dbReference type="InterPro" id="IPR001387">
    <property type="entry name" value="Cro/C1-type_HTH"/>
</dbReference>
<feature type="domain" description="DUF5753" evidence="1">
    <location>
        <begin position="93"/>
        <end position="233"/>
    </location>
</feature>
<evidence type="ECO:0000313" key="2">
    <source>
        <dbReference type="EMBL" id="GAA0940674.1"/>
    </source>
</evidence>
<dbReference type="Pfam" id="PF19054">
    <property type="entry name" value="DUF5753"/>
    <property type="match status" value="1"/>
</dbReference>
<accession>A0ABN1QD14</accession>